<dbReference type="InterPro" id="IPR044822">
    <property type="entry name" value="Myb_DNA-bind_4"/>
</dbReference>
<protein>
    <recommendedName>
        <fullName evidence="3">Myb-like domain-containing protein</fullName>
    </recommendedName>
</protein>
<dbReference type="SMART" id="SM00595">
    <property type="entry name" value="MADF"/>
    <property type="match status" value="1"/>
</dbReference>
<dbReference type="PANTHER" id="PTHR31307:SF43">
    <property type="entry name" value="TRIHELIX TRANSCRIPTION FACTOR ASIL2-LIKE"/>
    <property type="match status" value="1"/>
</dbReference>
<organism evidence="4 5">
    <name type="scientific">Carnegiea gigantea</name>
    <dbReference type="NCBI Taxonomy" id="171969"/>
    <lineage>
        <taxon>Eukaryota</taxon>
        <taxon>Viridiplantae</taxon>
        <taxon>Streptophyta</taxon>
        <taxon>Embryophyta</taxon>
        <taxon>Tracheophyta</taxon>
        <taxon>Spermatophyta</taxon>
        <taxon>Magnoliopsida</taxon>
        <taxon>eudicotyledons</taxon>
        <taxon>Gunneridae</taxon>
        <taxon>Pentapetalae</taxon>
        <taxon>Caryophyllales</taxon>
        <taxon>Cactineae</taxon>
        <taxon>Cactaceae</taxon>
        <taxon>Cactoideae</taxon>
        <taxon>Echinocereeae</taxon>
        <taxon>Carnegiea</taxon>
    </lineage>
</organism>
<dbReference type="PROSITE" id="PS50090">
    <property type="entry name" value="MYB_LIKE"/>
    <property type="match status" value="1"/>
</dbReference>
<accession>A0A9Q1KXW3</accession>
<evidence type="ECO:0000313" key="4">
    <source>
        <dbReference type="EMBL" id="KAJ8451045.1"/>
    </source>
</evidence>
<feature type="region of interest" description="Disordered" evidence="2">
    <location>
        <begin position="1"/>
        <end position="35"/>
    </location>
</feature>
<feature type="coiled-coil region" evidence="1">
    <location>
        <begin position="323"/>
        <end position="350"/>
    </location>
</feature>
<feature type="region of interest" description="Disordered" evidence="2">
    <location>
        <begin position="232"/>
        <end position="303"/>
    </location>
</feature>
<keyword evidence="5" id="KW-1185">Reference proteome</keyword>
<keyword evidence="1" id="KW-0175">Coiled coil</keyword>
<evidence type="ECO:0000259" key="3">
    <source>
        <dbReference type="PROSITE" id="PS50090"/>
    </source>
</evidence>
<feature type="compositionally biased region" description="Pro residues" evidence="2">
    <location>
        <begin position="1"/>
        <end position="33"/>
    </location>
</feature>
<evidence type="ECO:0000313" key="5">
    <source>
        <dbReference type="Proteomes" id="UP001153076"/>
    </source>
</evidence>
<dbReference type="InterPro" id="IPR001005">
    <property type="entry name" value="SANT/Myb"/>
</dbReference>
<comment type="caution">
    <text evidence="4">The sequence shown here is derived from an EMBL/GenBank/DDBJ whole genome shotgun (WGS) entry which is preliminary data.</text>
</comment>
<evidence type="ECO:0000256" key="2">
    <source>
        <dbReference type="SAM" id="MobiDB-lite"/>
    </source>
</evidence>
<gene>
    <name evidence="4" type="ORF">Cgig2_026854</name>
</gene>
<reference evidence="4" key="1">
    <citation type="submission" date="2022-04" db="EMBL/GenBank/DDBJ databases">
        <title>Carnegiea gigantea Genome sequencing and assembly v2.</title>
        <authorList>
            <person name="Copetti D."/>
            <person name="Sanderson M.J."/>
            <person name="Burquez A."/>
            <person name="Wojciechowski M.F."/>
        </authorList>
    </citation>
    <scope>NUCLEOTIDE SEQUENCE</scope>
    <source>
        <strain evidence="4">SGP5-SGP5p</strain>
        <tissue evidence="4">Aerial part</tissue>
    </source>
</reference>
<dbReference type="AlphaFoldDB" id="A0A9Q1KXW3"/>
<dbReference type="Gene3D" id="1.10.10.60">
    <property type="entry name" value="Homeodomain-like"/>
    <property type="match status" value="1"/>
</dbReference>
<dbReference type="Pfam" id="PF13837">
    <property type="entry name" value="Myb_DNA-bind_4"/>
    <property type="match status" value="1"/>
</dbReference>
<dbReference type="EMBL" id="JAKOGI010000011">
    <property type="protein sequence ID" value="KAJ8451045.1"/>
    <property type="molecule type" value="Genomic_DNA"/>
</dbReference>
<feature type="domain" description="Myb-like" evidence="3">
    <location>
        <begin position="38"/>
        <end position="98"/>
    </location>
</feature>
<dbReference type="OrthoDB" id="1901794at2759"/>
<dbReference type="Proteomes" id="UP001153076">
    <property type="component" value="Unassembled WGS sequence"/>
</dbReference>
<dbReference type="PANTHER" id="PTHR31307">
    <property type="entry name" value="TRIHELIX TRANSCRIPTION FACTOR ASIL2"/>
    <property type="match status" value="1"/>
</dbReference>
<evidence type="ECO:0000256" key="1">
    <source>
        <dbReference type="SAM" id="Coils"/>
    </source>
</evidence>
<feature type="region of interest" description="Disordered" evidence="2">
    <location>
        <begin position="138"/>
        <end position="172"/>
    </location>
</feature>
<feature type="compositionally biased region" description="Basic residues" evidence="2">
    <location>
        <begin position="143"/>
        <end position="154"/>
    </location>
</feature>
<name>A0A9Q1KXW3_9CARY</name>
<dbReference type="FunFam" id="1.10.10.60:FF:000152">
    <property type="entry name" value="Trihelix transcription factor ASIL2"/>
    <property type="match status" value="1"/>
</dbReference>
<proteinExistence type="predicted"/>
<sequence length="377" mass="42567">MASPPPSPTASPSPTTDPPPPSSAPPLPPPRKFPAPCWTQEETLALIAAYRDKWYSLRRRNLRTADWEAVAADVTRRCPNQSPPKTSAQCRHKMEKLRKRYRTEKQRAVSLPLSHQGRFFSPSSWVFFDLMDSMETGTDPHNHNHNHNHNHSHHQNPNPNPNPNPPIAQIHPNGVGVFVKAVSHGDNKPDLKGKDELGRYFDEILMGMGSAGGGGGGPIKIRVKNHHHLRRFEDSNHEEDDYYGGNDGGGSDFMKSGIRNPNPNSNSGPPPPGFKRMFPSQEYAERFDSSSGKRVSNGEFKRNGRDNSVAEMVASIKMLGEGLVRMEKMKMEMMREIERMRMEMEMKRSEMILESQQLIVNAFVEGLKKNKKVKMRF</sequence>
<dbReference type="InterPro" id="IPR044823">
    <property type="entry name" value="ASIL1/2-like"/>
</dbReference>